<evidence type="ECO:0000256" key="1">
    <source>
        <dbReference type="SAM" id="MobiDB-lite"/>
    </source>
</evidence>
<accession>A0ABW3A2K0</accession>
<feature type="region of interest" description="Disordered" evidence="1">
    <location>
        <begin position="1"/>
        <end position="25"/>
    </location>
</feature>
<gene>
    <name evidence="2" type="ORF">ACFQZ8_12185</name>
</gene>
<feature type="compositionally biased region" description="Polar residues" evidence="1">
    <location>
        <begin position="1"/>
        <end position="19"/>
    </location>
</feature>
<sequence>MTLHARQSTIGGTGNNVQPSLGGRGMRLTFLGKESTGGQSPTLYATDRDSYVVQGWKVADPAILALETDQETVVEVPAPLMRHLAKNGLNGAVTRIEKPIVDVTTDGNYIIQGARVTDEAALALMDIPSHETCVEVSARQMQNLVASTR</sequence>
<dbReference type="EMBL" id="JBHTHM010000498">
    <property type="protein sequence ID" value="MFD0784666.1"/>
    <property type="molecule type" value="Genomic_DNA"/>
</dbReference>
<organism evidence="2 3">
    <name type="scientific">Micromonospora azadirachtae</name>
    <dbReference type="NCBI Taxonomy" id="1970735"/>
    <lineage>
        <taxon>Bacteria</taxon>
        <taxon>Bacillati</taxon>
        <taxon>Actinomycetota</taxon>
        <taxon>Actinomycetes</taxon>
        <taxon>Micromonosporales</taxon>
        <taxon>Micromonosporaceae</taxon>
        <taxon>Micromonospora</taxon>
    </lineage>
</organism>
<protein>
    <submittedName>
        <fullName evidence="2">Uncharacterized protein</fullName>
    </submittedName>
</protein>
<evidence type="ECO:0000313" key="3">
    <source>
        <dbReference type="Proteomes" id="UP001597053"/>
    </source>
</evidence>
<comment type="caution">
    <text evidence="2">The sequence shown here is derived from an EMBL/GenBank/DDBJ whole genome shotgun (WGS) entry which is preliminary data.</text>
</comment>
<name>A0ABW3A2K0_9ACTN</name>
<proteinExistence type="predicted"/>
<keyword evidence="3" id="KW-1185">Reference proteome</keyword>
<evidence type="ECO:0000313" key="2">
    <source>
        <dbReference type="EMBL" id="MFD0784666.1"/>
    </source>
</evidence>
<reference evidence="3" key="1">
    <citation type="journal article" date="2019" name="Int. J. Syst. Evol. Microbiol.">
        <title>The Global Catalogue of Microorganisms (GCM) 10K type strain sequencing project: providing services to taxonomists for standard genome sequencing and annotation.</title>
        <authorList>
            <consortium name="The Broad Institute Genomics Platform"/>
            <consortium name="The Broad Institute Genome Sequencing Center for Infectious Disease"/>
            <person name="Wu L."/>
            <person name="Ma J."/>
        </authorList>
    </citation>
    <scope>NUCLEOTIDE SEQUENCE [LARGE SCALE GENOMIC DNA]</scope>
    <source>
        <strain evidence="3">JCM 32148</strain>
    </source>
</reference>
<dbReference type="Proteomes" id="UP001597053">
    <property type="component" value="Unassembled WGS sequence"/>
</dbReference>